<keyword evidence="1" id="KW-1133">Transmembrane helix</keyword>
<keyword evidence="1" id="KW-0472">Membrane</keyword>
<keyword evidence="1" id="KW-0812">Transmembrane</keyword>
<organism evidence="2 3">
    <name type="scientific">Anoxybacillus thermarum</name>
    <dbReference type="NCBI Taxonomy" id="404937"/>
    <lineage>
        <taxon>Bacteria</taxon>
        <taxon>Bacillati</taxon>
        <taxon>Bacillota</taxon>
        <taxon>Bacilli</taxon>
        <taxon>Bacillales</taxon>
        <taxon>Anoxybacillaceae</taxon>
        <taxon>Anoxybacillus</taxon>
    </lineage>
</organism>
<proteinExistence type="predicted"/>
<keyword evidence="3" id="KW-1185">Reference proteome</keyword>
<accession>A0A0D0Q7J8</accession>
<dbReference type="EMBL" id="JXTH01000041">
    <property type="protein sequence ID" value="KIQ93903.1"/>
    <property type="molecule type" value="Genomic_DNA"/>
</dbReference>
<dbReference type="Proteomes" id="UP000032102">
    <property type="component" value="Unassembled WGS sequence"/>
</dbReference>
<evidence type="ECO:0008006" key="4">
    <source>
        <dbReference type="Google" id="ProtNLM"/>
    </source>
</evidence>
<protein>
    <recommendedName>
        <fullName evidence="4">Transposase</fullName>
    </recommendedName>
</protein>
<dbReference type="PATRIC" id="fig|404937.3.peg.2179"/>
<reference evidence="2 3" key="1">
    <citation type="submission" date="2015-01" db="EMBL/GenBank/DDBJ databases">
        <title>Draft genome of Anoxybacillus thermarum strain AF/04.</title>
        <authorList>
            <person name="Poli A."/>
            <person name="Nicolaus B."/>
            <person name="Chan K.-G."/>
            <person name="Kahar U.M."/>
            <person name="Yaakob A.S."/>
            <person name="Chan C.S."/>
            <person name="Goh K.M."/>
        </authorList>
    </citation>
    <scope>NUCLEOTIDE SEQUENCE [LARGE SCALE GENOMIC DNA]</scope>
    <source>
        <strain evidence="2 3">AF/04</strain>
    </source>
</reference>
<evidence type="ECO:0000313" key="2">
    <source>
        <dbReference type="EMBL" id="KIQ93903.1"/>
    </source>
</evidence>
<sequence>MRKDGWEPCPRCGSNKVQQRGKAFFFLLPYITVYVRWMYGAVRIFVLPVLDFSRIVSPCQSFCVLTS</sequence>
<evidence type="ECO:0000313" key="3">
    <source>
        <dbReference type="Proteomes" id="UP000032102"/>
    </source>
</evidence>
<comment type="caution">
    <text evidence="2">The sequence shown here is derived from an EMBL/GenBank/DDBJ whole genome shotgun (WGS) entry which is preliminary data.</text>
</comment>
<feature type="transmembrane region" description="Helical" evidence="1">
    <location>
        <begin position="21"/>
        <end position="39"/>
    </location>
</feature>
<gene>
    <name evidence="2" type="ORF">LH47_02053</name>
</gene>
<dbReference type="AlphaFoldDB" id="A0A0D0Q7J8"/>
<name>A0A0D0Q7J8_9BACL</name>
<evidence type="ECO:0000256" key="1">
    <source>
        <dbReference type="SAM" id="Phobius"/>
    </source>
</evidence>